<feature type="signal peptide" evidence="1">
    <location>
        <begin position="1"/>
        <end position="20"/>
    </location>
</feature>
<proteinExistence type="predicted"/>
<protein>
    <submittedName>
        <fullName evidence="3">Uncharacterized protein LOC108561167</fullName>
    </submittedName>
</protein>
<dbReference type="GeneID" id="108561167"/>
<dbReference type="RefSeq" id="XP_017774474.1">
    <property type="nucleotide sequence ID" value="XM_017918985.1"/>
</dbReference>
<evidence type="ECO:0000313" key="3">
    <source>
        <dbReference type="RefSeq" id="XP_017774474.1"/>
    </source>
</evidence>
<evidence type="ECO:0000256" key="1">
    <source>
        <dbReference type="SAM" id="SignalP"/>
    </source>
</evidence>
<sequence>MSILKLVVFFALILTVSVQSKPLSLQDEVQTALEKLQKVVEITIDRDSKRLSRIHQQFDVVMGGNVKGAFKLMQDTVREVNSRLNHMEITECIQNVIKFISRIPIVPTRDMFVCVADEEKLVNKLYQEGLVEVRRAQDQVQIIEDQVKQCDNSECLSKLLEEIQKQTNELPTDTNVKTNPYVKKIENTQSNMIVCTSNTVRLVEIQVSSAEHSANKCQQ</sequence>
<accession>A0ABM1MIS4</accession>
<keyword evidence="1" id="KW-0732">Signal</keyword>
<name>A0ABM1MIS4_NICVS</name>
<dbReference type="Proteomes" id="UP000695000">
    <property type="component" value="Unplaced"/>
</dbReference>
<evidence type="ECO:0000313" key="2">
    <source>
        <dbReference type="Proteomes" id="UP000695000"/>
    </source>
</evidence>
<keyword evidence="2" id="KW-1185">Reference proteome</keyword>
<reference evidence="3" key="1">
    <citation type="submission" date="2025-08" db="UniProtKB">
        <authorList>
            <consortium name="RefSeq"/>
        </authorList>
    </citation>
    <scope>IDENTIFICATION</scope>
    <source>
        <tissue evidence="3">Whole Larva</tissue>
    </source>
</reference>
<gene>
    <name evidence="3" type="primary">LOC108561167</name>
</gene>
<feature type="chain" id="PRO_5047278612" evidence="1">
    <location>
        <begin position="21"/>
        <end position="219"/>
    </location>
</feature>
<organism evidence="2 3">
    <name type="scientific">Nicrophorus vespilloides</name>
    <name type="common">Boreal carrion beetle</name>
    <dbReference type="NCBI Taxonomy" id="110193"/>
    <lineage>
        <taxon>Eukaryota</taxon>
        <taxon>Metazoa</taxon>
        <taxon>Ecdysozoa</taxon>
        <taxon>Arthropoda</taxon>
        <taxon>Hexapoda</taxon>
        <taxon>Insecta</taxon>
        <taxon>Pterygota</taxon>
        <taxon>Neoptera</taxon>
        <taxon>Endopterygota</taxon>
        <taxon>Coleoptera</taxon>
        <taxon>Polyphaga</taxon>
        <taxon>Staphyliniformia</taxon>
        <taxon>Silphidae</taxon>
        <taxon>Nicrophorinae</taxon>
        <taxon>Nicrophorus</taxon>
    </lineage>
</organism>